<dbReference type="SUPFAM" id="SSF54495">
    <property type="entry name" value="UBC-like"/>
    <property type="match status" value="2"/>
</dbReference>
<dbReference type="InterPro" id="IPR000608">
    <property type="entry name" value="UBC"/>
</dbReference>
<evidence type="ECO:0000313" key="17">
    <source>
        <dbReference type="Proteomes" id="UP001610334"/>
    </source>
</evidence>
<evidence type="ECO:0000256" key="7">
    <source>
        <dbReference type="ARBA" id="ARBA00022741"/>
    </source>
</evidence>
<evidence type="ECO:0000256" key="1">
    <source>
        <dbReference type="ARBA" id="ARBA00004123"/>
    </source>
</evidence>
<dbReference type="CDD" id="cd23809">
    <property type="entry name" value="UBCc_UBE2Z"/>
    <property type="match status" value="1"/>
</dbReference>
<protein>
    <recommendedName>
        <fullName evidence="11">Ubiquitin-conjugating enzyme E2 Z</fullName>
        <ecNumber evidence="3">2.3.2.23</ecNumber>
    </recommendedName>
    <alternativeName>
        <fullName evidence="12">E2 ubiquitin-conjugating enzyme Z</fullName>
    </alternativeName>
    <alternativeName>
        <fullName evidence="14">Ubiquitin carrier protein Z</fullName>
    </alternativeName>
    <alternativeName>
        <fullName evidence="13">Ubiquitin-protein ligase Z</fullName>
    </alternativeName>
</protein>
<keyword evidence="8" id="KW-0833">Ubl conjugation pathway</keyword>
<keyword evidence="9" id="KW-0067">ATP-binding</keyword>
<accession>A0ABR4GZC2</accession>
<evidence type="ECO:0000256" key="11">
    <source>
        <dbReference type="ARBA" id="ARBA00039894"/>
    </source>
</evidence>
<dbReference type="CDD" id="cd00195">
    <property type="entry name" value="UBCc_UEV"/>
    <property type="match status" value="1"/>
</dbReference>
<comment type="caution">
    <text evidence="16">The sequence shown here is derived from an EMBL/GenBank/DDBJ whole genome shotgun (WGS) entry which is preliminary data.</text>
</comment>
<proteinExistence type="predicted"/>
<name>A0ABR4GZC2_9EURO</name>
<evidence type="ECO:0000256" key="4">
    <source>
        <dbReference type="ARBA" id="ARBA00022490"/>
    </source>
</evidence>
<evidence type="ECO:0000256" key="8">
    <source>
        <dbReference type="ARBA" id="ARBA00022786"/>
    </source>
</evidence>
<evidence type="ECO:0000256" key="13">
    <source>
        <dbReference type="ARBA" id="ARBA00042316"/>
    </source>
</evidence>
<evidence type="ECO:0000256" key="3">
    <source>
        <dbReference type="ARBA" id="ARBA00012486"/>
    </source>
</evidence>
<evidence type="ECO:0000256" key="12">
    <source>
        <dbReference type="ARBA" id="ARBA00041798"/>
    </source>
</evidence>
<gene>
    <name evidence="16" type="ORF">BJX63DRAFT_26734</name>
</gene>
<dbReference type="PROSITE" id="PS50127">
    <property type="entry name" value="UBC_2"/>
    <property type="match status" value="2"/>
</dbReference>
<sequence length="441" mass="50832">MSDQAILRITREINQIQDSLDLSIAVDYDESDIRQVRAIILGPPETPYQFGFFEFAIRFGKDYPARPPDVRAQTTNGGSCRFSPNLYAGGKVCLSILGTWNGERGEQWSSAQGLESVLISIQSLMSSNPYENEPGYECAQSPSDKENMEQYKSKIRHETIRIAVLQPLEAALDILPNGAKKTPGDLYLEDDGSSDDEAVIHNTPFFDLRKRRFLWYYESYLQLIESESPFVKNGSPFKCMPFEHTNNIMDGHFDYPELKRRLDFVKDKILQETESWRLQGLQAKKDELGIAVNLQRQLEQIVENLKHHKNYSLDLNLVDENPFLWKLTYFGRPTTALEGGIIKIRIHLSPRFPKEQPRVFVDTPLAHIRVSRQGVLCYITDKAEDMRRHIEAIVAVLEDEDPPYDPRTTVNPEASKLFWGSPEDRKKYKRTLRRDVERSVE</sequence>
<organism evidence="16 17">
    <name type="scientific">Aspergillus granulosus</name>
    <dbReference type="NCBI Taxonomy" id="176169"/>
    <lineage>
        <taxon>Eukaryota</taxon>
        <taxon>Fungi</taxon>
        <taxon>Dikarya</taxon>
        <taxon>Ascomycota</taxon>
        <taxon>Pezizomycotina</taxon>
        <taxon>Eurotiomycetes</taxon>
        <taxon>Eurotiomycetidae</taxon>
        <taxon>Eurotiales</taxon>
        <taxon>Aspergillaceae</taxon>
        <taxon>Aspergillus</taxon>
        <taxon>Aspergillus subgen. Nidulantes</taxon>
    </lineage>
</organism>
<evidence type="ECO:0000256" key="2">
    <source>
        <dbReference type="ARBA" id="ARBA00004496"/>
    </source>
</evidence>
<feature type="domain" description="UBC core" evidence="15">
    <location>
        <begin position="4"/>
        <end position="164"/>
    </location>
</feature>
<dbReference type="EMBL" id="JBFXLT010000109">
    <property type="protein sequence ID" value="KAL2808552.1"/>
    <property type="molecule type" value="Genomic_DNA"/>
</dbReference>
<feature type="domain" description="UBC core" evidence="15">
    <location>
        <begin position="289"/>
        <end position="441"/>
    </location>
</feature>
<evidence type="ECO:0000259" key="15">
    <source>
        <dbReference type="PROSITE" id="PS50127"/>
    </source>
</evidence>
<evidence type="ECO:0000256" key="14">
    <source>
        <dbReference type="ARBA" id="ARBA00042401"/>
    </source>
</evidence>
<keyword evidence="10" id="KW-0539">Nucleus</keyword>
<dbReference type="EC" id="2.3.2.23" evidence="3"/>
<keyword evidence="17" id="KW-1185">Reference proteome</keyword>
<comment type="subcellular location">
    <subcellularLocation>
        <location evidence="2">Cytoplasm</location>
    </subcellularLocation>
    <subcellularLocation>
        <location evidence="1">Nucleus</location>
    </subcellularLocation>
</comment>
<evidence type="ECO:0000256" key="10">
    <source>
        <dbReference type="ARBA" id="ARBA00023242"/>
    </source>
</evidence>
<dbReference type="PANTHER" id="PTHR46116">
    <property type="entry name" value="(E3-INDEPENDENT) E2 UBIQUITIN-CONJUGATING ENZYME"/>
    <property type="match status" value="1"/>
</dbReference>
<dbReference type="InterPro" id="IPR016135">
    <property type="entry name" value="UBQ-conjugating_enzyme/RWD"/>
</dbReference>
<dbReference type="Proteomes" id="UP001610334">
    <property type="component" value="Unassembled WGS sequence"/>
</dbReference>
<evidence type="ECO:0000313" key="16">
    <source>
        <dbReference type="EMBL" id="KAL2808552.1"/>
    </source>
</evidence>
<evidence type="ECO:0000256" key="6">
    <source>
        <dbReference type="ARBA" id="ARBA00022703"/>
    </source>
</evidence>
<keyword evidence="5" id="KW-0808">Transferase</keyword>
<keyword evidence="4" id="KW-0963">Cytoplasm</keyword>
<dbReference type="PANTHER" id="PTHR46116:SF26">
    <property type="entry name" value="UBIQUITIN-CONJUGATING ENZYME E2 Z"/>
    <property type="match status" value="1"/>
</dbReference>
<dbReference type="Pfam" id="PF00179">
    <property type="entry name" value="UQ_con"/>
    <property type="match status" value="2"/>
</dbReference>
<reference evidence="16 17" key="1">
    <citation type="submission" date="2024-07" db="EMBL/GenBank/DDBJ databases">
        <title>Section-level genome sequencing and comparative genomics of Aspergillus sections Usti and Cavernicolus.</title>
        <authorList>
            <consortium name="Lawrence Berkeley National Laboratory"/>
            <person name="Nybo J.L."/>
            <person name="Vesth T.C."/>
            <person name="Theobald S."/>
            <person name="Frisvad J.C."/>
            <person name="Larsen T.O."/>
            <person name="Kjaerboelling I."/>
            <person name="Rothschild-Mancinelli K."/>
            <person name="Lyhne E.K."/>
            <person name="Kogle M.E."/>
            <person name="Barry K."/>
            <person name="Clum A."/>
            <person name="Na H."/>
            <person name="Ledsgaard L."/>
            <person name="Lin J."/>
            <person name="Lipzen A."/>
            <person name="Kuo A."/>
            <person name="Riley R."/>
            <person name="Mondo S."/>
            <person name="Labutti K."/>
            <person name="Haridas S."/>
            <person name="Pangalinan J."/>
            <person name="Salamov A.A."/>
            <person name="Simmons B.A."/>
            <person name="Magnuson J.K."/>
            <person name="Chen J."/>
            <person name="Drula E."/>
            <person name="Henrissat B."/>
            <person name="Wiebenga A."/>
            <person name="Lubbers R.J."/>
            <person name="Gomes A.C."/>
            <person name="Makela M.R."/>
            <person name="Stajich J."/>
            <person name="Grigoriev I.V."/>
            <person name="Mortensen U.H."/>
            <person name="De Vries R.P."/>
            <person name="Baker S.E."/>
            <person name="Andersen M.R."/>
        </authorList>
    </citation>
    <scope>NUCLEOTIDE SEQUENCE [LARGE SCALE GENOMIC DNA]</scope>
    <source>
        <strain evidence="16 17">CBS 588.65</strain>
    </source>
</reference>
<evidence type="ECO:0000256" key="9">
    <source>
        <dbReference type="ARBA" id="ARBA00022840"/>
    </source>
</evidence>
<dbReference type="SMART" id="SM00212">
    <property type="entry name" value="UBCc"/>
    <property type="match status" value="2"/>
</dbReference>
<keyword evidence="6" id="KW-0053">Apoptosis</keyword>
<keyword evidence="7" id="KW-0547">Nucleotide-binding</keyword>
<evidence type="ECO:0000256" key="5">
    <source>
        <dbReference type="ARBA" id="ARBA00022679"/>
    </source>
</evidence>
<dbReference type="Gene3D" id="3.10.110.10">
    <property type="entry name" value="Ubiquitin Conjugating Enzyme"/>
    <property type="match status" value="2"/>
</dbReference>